<gene>
    <name evidence="1" type="ORF">TL16_g09218</name>
</gene>
<name>A0A9W7ELM1_9STRA</name>
<dbReference type="EMBL" id="BLQM01000312">
    <property type="protein sequence ID" value="GMH82325.1"/>
    <property type="molecule type" value="Genomic_DNA"/>
</dbReference>
<proteinExistence type="predicted"/>
<comment type="caution">
    <text evidence="1">The sequence shown here is derived from an EMBL/GenBank/DDBJ whole genome shotgun (WGS) entry which is preliminary data.</text>
</comment>
<reference evidence="2" key="1">
    <citation type="journal article" date="2023" name="Commun. Biol.">
        <title>Genome analysis of Parmales, the sister group of diatoms, reveals the evolutionary specialization of diatoms from phago-mixotrophs to photoautotrophs.</title>
        <authorList>
            <person name="Ban H."/>
            <person name="Sato S."/>
            <person name="Yoshikawa S."/>
            <person name="Yamada K."/>
            <person name="Nakamura Y."/>
            <person name="Ichinomiya M."/>
            <person name="Sato N."/>
            <person name="Blanc-Mathieu R."/>
            <person name="Endo H."/>
            <person name="Kuwata A."/>
            <person name="Ogata H."/>
        </authorList>
    </citation>
    <scope>NUCLEOTIDE SEQUENCE [LARGE SCALE GENOMIC DNA]</scope>
</reference>
<protein>
    <submittedName>
        <fullName evidence="1">Uncharacterized protein</fullName>
    </submittedName>
</protein>
<dbReference type="AlphaFoldDB" id="A0A9W7ELM1"/>
<evidence type="ECO:0000313" key="2">
    <source>
        <dbReference type="Proteomes" id="UP001162640"/>
    </source>
</evidence>
<evidence type="ECO:0000313" key="1">
    <source>
        <dbReference type="EMBL" id="GMH82325.1"/>
    </source>
</evidence>
<accession>A0A9W7ELM1</accession>
<organism evidence="1 2">
    <name type="scientific">Triparma laevis f. inornata</name>
    <dbReference type="NCBI Taxonomy" id="1714386"/>
    <lineage>
        <taxon>Eukaryota</taxon>
        <taxon>Sar</taxon>
        <taxon>Stramenopiles</taxon>
        <taxon>Ochrophyta</taxon>
        <taxon>Bolidophyceae</taxon>
        <taxon>Parmales</taxon>
        <taxon>Triparmaceae</taxon>
        <taxon>Triparma</taxon>
    </lineage>
</organism>
<dbReference type="Proteomes" id="UP001162640">
    <property type="component" value="Unassembled WGS sequence"/>
</dbReference>
<sequence>MNSTRSKSKNLQRSNSVLSSRVLKLESVVRGLTQQTAELQKMLRESRREGMIWKEEMRGQEAAIRELSEGE</sequence>